<dbReference type="RefSeq" id="XP_016493823.1">
    <property type="nucleotide sequence ID" value="XM_016638337.1"/>
</dbReference>
<reference evidence="2" key="2">
    <citation type="submission" date="2025-08" db="UniProtKB">
        <authorList>
            <consortium name="RefSeq"/>
        </authorList>
    </citation>
    <scope>IDENTIFICATION</scope>
    <source>
        <tissue evidence="2">Leaf</tissue>
    </source>
</reference>
<reference evidence="1" key="1">
    <citation type="journal article" date="2014" name="Nat. Commun.">
        <title>The tobacco genome sequence and its comparison with those of tomato and potato.</title>
        <authorList>
            <person name="Sierro N."/>
            <person name="Battey J.N."/>
            <person name="Ouadi S."/>
            <person name="Bakaher N."/>
            <person name="Bovet L."/>
            <person name="Willig A."/>
            <person name="Goepfert S."/>
            <person name="Peitsch M.C."/>
            <person name="Ivanov N.V."/>
        </authorList>
    </citation>
    <scope>NUCLEOTIDE SEQUENCE [LARGE SCALE GENOMIC DNA]</scope>
</reference>
<evidence type="ECO:0000313" key="1">
    <source>
        <dbReference type="Proteomes" id="UP000790787"/>
    </source>
</evidence>
<dbReference type="Proteomes" id="UP000790787">
    <property type="component" value="Chromosome 1"/>
</dbReference>
<sequence length="252" mass="29014">MHYTAKILTQKRNPFCKKMELRKSHFLLKSILLLIFLLLFVSVSYQISIPAKQDGFWYENRTPKVDSILIEAFFDPVCPDSRDAWPPLKQALQQYGSRVSLLVHPFPLPYHDNAFLTSRALHVVNKLNASATYKLLESFFDHQEEFYNKATFNLSRASVVEKVARFSTNAIGNSNYDVIKAGFTDYKTDQSTRFSFKYGCVKGVYGTPFFFVNGFPLPDAGSAVDYNGWRRVLDPLIHQQDTGRNDLLHFFL</sequence>
<protein>
    <submittedName>
        <fullName evidence="2">Uncharacterized protein LOC107813122</fullName>
    </submittedName>
</protein>
<accession>A0A1S4BYA3</accession>
<dbReference type="PANTHER" id="PTHR33875:SF2">
    <property type="entry name" value="ACR183CP"/>
    <property type="match status" value="1"/>
</dbReference>
<dbReference type="InterPro" id="IPR036249">
    <property type="entry name" value="Thioredoxin-like_sf"/>
</dbReference>
<dbReference type="CDD" id="cd02972">
    <property type="entry name" value="DsbA_family"/>
    <property type="match status" value="1"/>
</dbReference>
<proteinExistence type="predicted"/>
<dbReference type="PaxDb" id="4097-A0A1S4BYA3"/>
<dbReference type="RefSeq" id="XP_016493823.1">
    <property type="nucleotide sequence ID" value="XM_016638337.2"/>
</dbReference>
<dbReference type="OMA" id="TEWVEYL"/>
<name>A0A1S4BYA3_TOBAC</name>
<dbReference type="OrthoDB" id="37297at2759"/>
<dbReference type="SMR" id="A0A1S4BYA3"/>
<gene>
    <name evidence="2" type="primary">LOC107813122</name>
</gene>
<dbReference type="AlphaFoldDB" id="A0A1S4BYA3"/>
<dbReference type="KEGG" id="nta:107813122"/>
<dbReference type="STRING" id="4097.A0A1S4BYA3"/>
<keyword evidence="1" id="KW-1185">Reference proteome</keyword>
<organism evidence="1 2">
    <name type="scientific">Nicotiana tabacum</name>
    <name type="common">Common tobacco</name>
    <dbReference type="NCBI Taxonomy" id="4097"/>
    <lineage>
        <taxon>Eukaryota</taxon>
        <taxon>Viridiplantae</taxon>
        <taxon>Streptophyta</taxon>
        <taxon>Embryophyta</taxon>
        <taxon>Tracheophyta</taxon>
        <taxon>Spermatophyta</taxon>
        <taxon>Magnoliopsida</taxon>
        <taxon>eudicotyledons</taxon>
        <taxon>Gunneridae</taxon>
        <taxon>Pentapetalae</taxon>
        <taxon>asterids</taxon>
        <taxon>lamiids</taxon>
        <taxon>Solanales</taxon>
        <taxon>Solanaceae</taxon>
        <taxon>Nicotianoideae</taxon>
        <taxon>Nicotianeae</taxon>
        <taxon>Nicotiana</taxon>
    </lineage>
</organism>
<dbReference type="SUPFAM" id="SSF52833">
    <property type="entry name" value="Thioredoxin-like"/>
    <property type="match status" value="1"/>
</dbReference>
<dbReference type="GeneID" id="107813122"/>
<dbReference type="Gene3D" id="3.40.30.10">
    <property type="entry name" value="Glutaredoxin"/>
    <property type="match status" value="1"/>
</dbReference>
<evidence type="ECO:0000313" key="2">
    <source>
        <dbReference type="RefSeq" id="XP_016493823.1"/>
    </source>
</evidence>
<dbReference type="PANTHER" id="PTHR33875">
    <property type="entry name" value="OS09G0542200 PROTEIN"/>
    <property type="match status" value="1"/>
</dbReference>